<protein>
    <recommendedName>
        <fullName evidence="2">SMP-30/Gluconolactonase/LRE-like region domain-containing protein</fullName>
    </recommendedName>
</protein>
<evidence type="ECO:0000256" key="1">
    <source>
        <dbReference type="ARBA" id="ARBA00008853"/>
    </source>
</evidence>
<accession>A0A381SPR5</accession>
<organism evidence="3">
    <name type="scientific">marine metagenome</name>
    <dbReference type="NCBI Taxonomy" id="408172"/>
    <lineage>
        <taxon>unclassified sequences</taxon>
        <taxon>metagenomes</taxon>
        <taxon>ecological metagenomes</taxon>
    </lineage>
</organism>
<dbReference type="PANTHER" id="PTHR10907:SF47">
    <property type="entry name" value="REGUCALCIN"/>
    <property type="match status" value="1"/>
</dbReference>
<dbReference type="PRINTS" id="PR01790">
    <property type="entry name" value="SMP30FAMILY"/>
</dbReference>
<evidence type="ECO:0000259" key="2">
    <source>
        <dbReference type="Pfam" id="PF08450"/>
    </source>
</evidence>
<dbReference type="Pfam" id="PF08450">
    <property type="entry name" value="SGL"/>
    <property type="match status" value="1"/>
</dbReference>
<dbReference type="InterPro" id="IPR011042">
    <property type="entry name" value="6-blade_b-propeller_TolB-like"/>
</dbReference>
<feature type="domain" description="SMP-30/Gluconolactonase/LRE-like region" evidence="2">
    <location>
        <begin position="15"/>
        <end position="259"/>
    </location>
</feature>
<comment type="similarity">
    <text evidence="1">Belongs to the SMP-30/CGR1 family.</text>
</comment>
<dbReference type="GO" id="GO:0019853">
    <property type="term" value="P:L-ascorbic acid biosynthetic process"/>
    <property type="evidence" value="ECO:0007669"/>
    <property type="project" value="TreeGrafter"/>
</dbReference>
<dbReference type="EMBL" id="UINC01003403">
    <property type="protein sequence ID" value="SVA06020.1"/>
    <property type="molecule type" value="Genomic_DNA"/>
</dbReference>
<sequence>MNFTITALDAPIAALGESPLWCPEEAILYWVDIDGKTIHRHDPTTGTHGVRSIDGRPGAIALSSTLGRLLVASEHRLLELDWDTGVVTLFADLEAANTGNRLNDGCCDSAGRFIVGSMYADTTAGHTTGTLHRIHHSGEVETLRTDIGVTNGLAFDVKRNRMYFADTPTERVLVFDYEPSTGTMYNQRLFFDYHEHPGKPDGACVDADGCYWSASVYGWSLLRIKPDGEVDYRVELPLQKPSMPCFGGKHLDTLFVTTIGASGTIPSEPGRDGFEPGATLAIEGLGVKGIAEPRFGETIR</sequence>
<gene>
    <name evidence="3" type="ORF">METZ01_LOCUS58874</name>
</gene>
<dbReference type="PANTHER" id="PTHR10907">
    <property type="entry name" value="REGUCALCIN"/>
    <property type="match status" value="1"/>
</dbReference>
<dbReference type="GO" id="GO:0005509">
    <property type="term" value="F:calcium ion binding"/>
    <property type="evidence" value="ECO:0007669"/>
    <property type="project" value="TreeGrafter"/>
</dbReference>
<dbReference type="Gene3D" id="2.120.10.30">
    <property type="entry name" value="TolB, C-terminal domain"/>
    <property type="match status" value="1"/>
</dbReference>
<reference evidence="3" key="1">
    <citation type="submission" date="2018-05" db="EMBL/GenBank/DDBJ databases">
        <authorList>
            <person name="Lanie J.A."/>
            <person name="Ng W.-L."/>
            <person name="Kazmierczak K.M."/>
            <person name="Andrzejewski T.M."/>
            <person name="Davidsen T.M."/>
            <person name="Wayne K.J."/>
            <person name="Tettelin H."/>
            <person name="Glass J.I."/>
            <person name="Rusch D."/>
            <person name="Podicherti R."/>
            <person name="Tsui H.-C.T."/>
            <person name="Winkler M.E."/>
        </authorList>
    </citation>
    <scope>NUCLEOTIDE SEQUENCE</scope>
</reference>
<dbReference type="AlphaFoldDB" id="A0A381SPR5"/>
<dbReference type="InterPro" id="IPR005511">
    <property type="entry name" value="SMP-30"/>
</dbReference>
<dbReference type="InterPro" id="IPR013658">
    <property type="entry name" value="SGL"/>
</dbReference>
<dbReference type="SUPFAM" id="SSF63829">
    <property type="entry name" value="Calcium-dependent phosphotriesterase"/>
    <property type="match status" value="1"/>
</dbReference>
<dbReference type="GO" id="GO:0004341">
    <property type="term" value="F:gluconolactonase activity"/>
    <property type="evidence" value="ECO:0007669"/>
    <property type="project" value="TreeGrafter"/>
</dbReference>
<evidence type="ECO:0000313" key="3">
    <source>
        <dbReference type="EMBL" id="SVA06020.1"/>
    </source>
</evidence>
<proteinExistence type="inferred from homology"/>
<name>A0A381SPR5_9ZZZZ</name>